<name>A0ABM9IFS2_9BACT</name>
<accession>A0ABM9IFS2</accession>
<sequence length="54" mass="6047">MIKGRVVNDEGNPFNPNSSLVFCARLTSSALVLELRHNDKIVCFFLPPDMKLAK</sequence>
<reference evidence="1" key="1">
    <citation type="submission" date="2023-03" db="EMBL/GenBank/DDBJ databases">
        <authorList>
            <person name="Cremers G."/>
            <person name="Picone N."/>
        </authorList>
    </citation>
    <scope>NUCLEOTIDE SEQUENCE</scope>
    <source>
        <strain evidence="1">Sample_alias</strain>
    </source>
</reference>
<gene>
    <name evidence="1" type="ORF">MFUM_2269</name>
</gene>
<organism evidence="1 2">
    <name type="scientific">Candidatus Methylacidiphilum fumarolicum</name>
    <dbReference type="NCBI Taxonomy" id="591154"/>
    <lineage>
        <taxon>Bacteria</taxon>
        <taxon>Pseudomonadati</taxon>
        <taxon>Verrucomicrobiota</taxon>
        <taxon>Methylacidiphilae</taxon>
        <taxon>Methylacidiphilales</taxon>
        <taxon>Methylacidiphilaceae</taxon>
        <taxon>Methylacidiphilum (ex Ratnadevi et al. 2023)</taxon>
    </lineage>
</organism>
<proteinExistence type="predicted"/>
<dbReference type="EMBL" id="OX458932">
    <property type="protein sequence ID" value="CAI9086578.1"/>
    <property type="molecule type" value="Genomic_DNA"/>
</dbReference>
<keyword evidence="2" id="KW-1185">Reference proteome</keyword>
<evidence type="ECO:0000313" key="2">
    <source>
        <dbReference type="Proteomes" id="UP001161497"/>
    </source>
</evidence>
<protein>
    <submittedName>
        <fullName evidence="1">Uncharacterized protein</fullName>
    </submittedName>
</protein>
<dbReference type="Proteomes" id="UP001161497">
    <property type="component" value="Chromosome"/>
</dbReference>
<evidence type="ECO:0000313" key="1">
    <source>
        <dbReference type="EMBL" id="CAI9086578.1"/>
    </source>
</evidence>